<dbReference type="EMBL" id="CAKKNE010000005">
    <property type="protein sequence ID" value="CAH0378277.1"/>
    <property type="molecule type" value="Genomic_DNA"/>
</dbReference>
<proteinExistence type="inferred from homology"/>
<evidence type="ECO:0000256" key="2">
    <source>
        <dbReference type="SAM" id="Phobius"/>
    </source>
</evidence>
<evidence type="ECO:0000259" key="3">
    <source>
        <dbReference type="Pfam" id="PF05118"/>
    </source>
</evidence>
<evidence type="ECO:0000256" key="1">
    <source>
        <dbReference type="ARBA" id="ARBA00007730"/>
    </source>
</evidence>
<dbReference type="InterPro" id="IPR007803">
    <property type="entry name" value="Asp/Arg/Pro-Hydrxlase"/>
</dbReference>
<evidence type="ECO:0000313" key="4">
    <source>
        <dbReference type="EMBL" id="CAH0378277.1"/>
    </source>
</evidence>
<keyword evidence="2" id="KW-0812">Transmembrane</keyword>
<sequence length="530" mass="56702">MARSKPLPRAGDGPLFFVALVLIPAFSATIAASQADWNHVLWCEAYLVTVFSLAAVQGVAPRAYLRLVEGDLGHPLWVHRGAGLVEVCVVALRLRGATAPAGVLTVGLMGGAAWTWLAHHQRPSRFVPAALVLLATLGAASVPAYAGLAAYASGAASATLILRPRTAPRRRQGRGRAATPAAARRLVAAATLVGASALAPGTTKRPTRRGAIRPAAAVATPRRDALDDADFWRGLCEAVYDGQQAALPRFDEFCANCRDQGPALRRLSSGQVVARDGHYPGLAAHPVWDAPPKWLFGLRLQAPQIADEMSEVLFERARLRAEGGAWRDGFLYGGAAGYRNFELFEVRTAASARRAASFPATTALLDSLEVPDGPRIVGFGRQRPDSALPVHSDKATYVLTAHVPLDLLHEDDAAPAPDAEELAFRLDFKLDLPSDGAGLAFADLDDALAEPVGGLRAVAQWHDATGRPLPPTLVDTSFPHTAYNRRANRHAYVLLVDVWHPDLSEEERRALALFQARKLGWSALYPAPGL</sequence>
<keyword evidence="2" id="KW-1133">Transmembrane helix</keyword>
<dbReference type="Proteomes" id="UP000789595">
    <property type="component" value="Unassembled WGS sequence"/>
</dbReference>
<comment type="caution">
    <text evidence="4">The sequence shown here is derived from an EMBL/GenBank/DDBJ whole genome shotgun (WGS) entry which is preliminary data.</text>
</comment>
<feature type="transmembrane region" description="Helical" evidence="2">
    <location>
        <begin position="130"/>
        <end position="152"/>
    </location>
</feature>
<protein>
    <recommendedName>
        <fullName evidence="3">Aspartyl/asparaginy/proline hydroxylase domain-containing protein</fullName>
    </recommendedName>
</protein>
<feature type="domain" description="Aspartyl/asparaginy/proline hydroxylase" evidence="3">
    <location>
        <begin position="303"/>
        <end position="406"/>
    </location>
</feature>
<keyword evidence="2" id="KW-0472">Membrane</keyword>
<organism evidence="4 5">
    <name type="scientific">Pelagomonas calceolata</name>
    <dbReference type="NCBI Taxonomy" id="35677"/>
    <lineage>
        <taxon>Eukaryota</taxon>
        <taxon>Sar</taxon>
        <taxon>Stramenopiles</taxon>
        <taxon>Ochrophyta</taxon>
        <taxon>Pelagophyceae</taxon>
        <taxon>Pelagomonadales</taxon>
        <taxon>Pelagomonadaceae</taxon>
        <taxon>Pelagomonas</taxon>
    </lineage>
</organism>
<accession>A0A8J2WRW2</accession>
<reference evidence="4" key="1">
    <citation type="submission" date="2021-11" db="EMBL/GenBank/DDBJ databases">
        <authorList>
            <consortium name="Genoscope - CEA"/>
            <person name="William W."/>
        </authorList>
    </citation>
    <scope>NUCLEOTIDE SEQUENCE</scope>
</reference>
<dbReference type="AlphaFoldDB" id="A0A8J2WRW2"/>
<name>A0A8J2WRW2_9STRA</name>
<comment type="similarity">
    <text evidence="1">Belongs to the aspartyl/asparaginyl beta-hydroxylase family.</text>
</comment>
<gene>
    <name evidence="4" type="ORF">PECAL_5P27940</name>
</gene>
<feature type="transmembrane region" description="Helical" evidence="2">
    <location>
        <begin position="100"/>
        <end position="118"/>
    </location>
</feature>
<dbReference type="Gene3D" id="2.60.120.330">
    <property type="entry name" value="B-lactam Antibiotic, Isopenicillin N Synthase, Chain"/>
    <property type="match status" value="1"/>
</dbReference>
<evidence type="ECO:0000313" key="5">
    <source>
        <dbReference type="Proteomes" id="UP000789595"/>
    </source>
</evidence>
<keyword evidence="5" id="KW-1185">Reference proteome</keyword>
<dbReference type="InterPro" id="IPR027443">
    <property type="entry name" value="IPNS-like_sf"/>
</dbReference>
<dbReference type="Pfam" id="PF05118">
    <property type="entry name" value="Asp_Arg_Hydrox"/>
    <property type="match status" value="1"/>
</dbReference>